<name>A0AA48GX00_9BACT</name>
<accession>A0AA48GX00</accession>
<evidence type="ECO:0000313" key="3">
    <source>
        <dbReference type="Proteomes" id="UP001238179"/>
    </source>
</evidence>
<sequence>MSTFIHELEAYDLLELAGLPGLRRGLVRSRADVDRLPFKAGEKVVLKGVAQDVWHKSDVGLVRFEAFDAEAVWAHAQDMEKTAGGPWVGMLVVEMVDFRKVAGLPTEALVALRRTPEAGWTVVLGIGGLHTNAWGEEIRPCLWPLSLVTPEQALADFKAHYLGRVWLGTLRQGKPLTTEGAVLSYLRGLWTLADLLDSRKAELLEMNPVVLDPEGRPVALDGVGSLGAPAPEAPKGLAPSQLLDLLVKPRTIALAGISARPGTPGRMILDNLLTSTLDRAAIIPIKPGTAEIDGLPCLGGVEDLAARPVDMLILCLPAAQTVAAIQQLCEQGGGAQVVYLVPGGVGDGADTEGRGAFLTDLLARRRAQGLWTPALVGPNGLGFLSSEGRVNTLFIPQEKLPVEARGGALSLVSQSGAFLISRLSSAPELPLRYAVSIGNQIDVRLSDFIAALGDDAQTRVIATYVEGFQPGDLLATAKAAREVIAKGKWVVLYKGGRSSEGQKAASSHTGALAGDWALQKALLKRAGIIVCESMGVFDAALAWVSAFPAGKPSRVAVISNAGYESVVSADLLEGAVAGHVLADKDVASLKALLETHKLTELVNPRLPLDVTPMADGAAYLDSARLIAATAADTLVIGLVPFTRRLDTTDPAAMDAFAGDLAAIARDSGKRVGVAVEGGALYGPYREALAKAGLPVFLTMEKALQGLRILAEA</sequence>
<feature type="domain" description="CoA-binding" evidence="1">
    <location>
        <begin position="246"/>
        <end position="345"/>
    </location>
</feature>
<dbReference type="Pfam" id="PF13607">
    <property type="entry name" value="Succ_CoA_lig"/>
    <property type="match status" value="1"/>
</dbReference>
<dbReference type="GO" id="GO:0005524">
    <property type="term" value="F:ATP binding"/>
    <property type="evidence" value="ECO:0007669"/>
    <property type="project" value="InterPro"/>
</dbReference>
<dbReference type="AlphaFoldDB" id="A0AA48GX00"/>
<dbReference type="SMART" id="SM00881">
    <property type="entry name" value="CoA_binding"/>
    <property type="match status" value="1"/>
</dbReference>
<dbReference type="Gene3D" id="3.30.470.20">
    <property type="entry name" value="ATP-grasp fold, B domain"/>
    <property type="match status" value="1"/>
</dbReference>
<evidence type="ECO:0000259" key="1">
    <source>
        <dbReference type="SMART" id="SM00881"/>
    </source>
</evidence>
<dbReference type="SUPFAM" id="SSF56059">
    <property type="entry name" value="Glutathione synthetase ATP-binding domain-like"/>
    <property type="match status" value="1"/>
</dbReference>
<dbReference type="PANTHER" id="PTHR42793:SF1">
    <property type="entry name" value="PEPTIDYL-LYSINE N-ACETYLTRANSFERASE PATZ"/>
    <property type="match status" value="1"/>
</dbReference>
<dbReference type="Gene3D" id="3.40.50.720">
    <property type="entry name" value="NAD(P)-binding Rossmann-like Domain"/>
    <property type="match status" value="1"/>
</dbReference>
<dbReference type="InterPro" id="IPR016102">
    <property type="entry name" value="Succinyl-CoA_synth-like"/>
</dbReference>
<dbReference type="KEGG" id="msil:METEAL_25850"/>
<dbReference type="InterPro" id="IPR032875">
    <property type="entry name" value="Succ_CoA_lig_flav_dom"/>
</dbReference>
<dbReference type="Gene3D" id="3.40.50.261">
    <property type="entry name" value="Succinyl-CoA synthetase domains"/>
    <property type="match status" value="2"/>
</dbReference>
<dbReference type="RefSeq" id="WP_316412068.1">
    <property type="nucleotide sequence ID" value="NZ_AP027080.1"/>
</dbReference>
<dbReference type="EMBL" id="AP027080">
    <property type="protein sequence ID" value="BDU73411.1"/>
    <property type="molecule type" value="Genomic_DNA"/>
</dbReference>
<dbReference type="InterPro" id="IPR003781">
    <property type="entry name" value="CoA-bd"/>
</dbReference>
<protein>
    <submittedName>
        <fullName evidence="2">CoA-binding protein</fullName>
    </submittedName>
</protein>
<dbReference type="InterPro" id="IPR013815">
    <property type="entry name" value="ATP_grasp_subdomain_1"/>
</dbReference>
<dbReference type="Proteomes" id="UP001238179">
    <property type="component" value="Chromosome"/>
</dbReference>
<dbReference type="SUPFAM" id="SSF52210">
    <property type="entry name" value="Succinyl-CoA synthetase domains"/>
    <property type="match status" value="2"/>
</dbReference>
<gene>
    <name evidence="2" type="ORF">METEAL_25850</name>
</gene>
<dbReference type="InterPro" id="IPR036291">
    <property type="entry name" value="NAD(P)-bd_dom_sf"/>
</dbReference>
<dbReference type="Pfam" id="PF13549">
    <property type="entry name" value="ATP-grasp_5"/>
    <property type="match status" value="1"/>
</dbReference>
<evidence type="ECO:0000313" key="2">
    <source>
        <dbReference type="EMBL" id="BDU73411.1"/>
    </source>
</evidence>
<dbReference type="PANTHER" id="PTHR42793">
    <property type="entry name" value="COA BINDING DOMAIN CONTAINING PROTEIN"/>
    <property type="match status" value="1"/>
</dbReference>
<dbReference type="SUPFAM" id="SSF51735">
    <property type="entry name" value="NAD(P)-binding Rossmann-fold domains"/>
    <property type="match status" value="1"/>
</dbReference>
<dbReference type="Pfam" id="PF13380">
    <property type="entry name" value="CoA_binding_2"/>
    <property type="match status" value="1"/>
</dbReference>
<organism evidence="2 3">
    <name type="scientific">Mesoterricola silvestris</name>
    <dbReference type="NCBI Taxonomy" id="2927979"/>
    <lineage>
        <taxon>Bacteria</taxon>
        <taxon>Pseudomonadati</taxon>
        <taxon>Acidobacteriota</taxon>
        <taxon>Holophagae</taxon>
        <taxon>Holophagales</taxon>
        <taxon>Holophagaceae</taxon>
        <taxon>Mesoterricola</taxon>
    </lineage>
</organism>
<proteinExistence type="predicted"/>
<keyword evidence="3" id="KW-1185">Reference proteome</keyword>
<reference evidence="3" key="1">
    <citation type="journal article" date="2023" name="Int. J. Syst. Evol. Microbiol.">
        <title>Mesoterricola silvestris gen. nov., sp. nov., Mesoterricola sediminis sp. nov., Geothrix oryzae sp. nov., Geothrix edaphica sp. nov., Geothrix rubra sp. nov., and Geothrix limicola sp. nov., six novel members of Acidobacteriota isolated from soils.</title>
        <authorList>
            <person name="Itoh H."/>
            <person name="Sugisawa Y."/>
            <person name="Mise K."/>
            <person name="Xu Z."/>
            <person name="Kuniyasu M."/>
            <person name="Ushijima N."/>
            <person name="Kawano K."/>
            <person name="Kobayashi E."/>
            <person name="Shiratori Y."/>
            <person name="Masuda Y."/>
            <person name="Senoo K."/>
        </authorList>
    </citation>
    <scope>NUCLEOTIDE SEQUENCE [LARGE SCALE GENOMIC DNA]</scope>
    <source>
        <strain evidence="3">W79</strain>
    </source>
</reference>
<dbReference type="Gene3D" id="3.30.1490.20">
    <property type="entry name" value="ATP-grasp fold, A domain"/>
    <property type="match status" value="1"/>
</dbReference>